<accession>A0ABT1SID4</accession>
<keyword evidence="2" id="KW-1185">Reference proteome</keyword>
<name>A0ABT1SID4_9FIRM</name>
<reference evidence="1 2" key="1">
    <citation type="submission" date="2022-06" db="EMBL/GenBank/DDBJ databases">
        <title>Isolation of gut microbiota from human fecal samples.</title>
        <authorList>
            <person name="Pamer E.G."/>
            <person name="Barat B."/>
            <person name="Waligurski E."/>
            <person name="Medina S."/>
            <person name="Paddock L."/>
            <person name="Mostad J."/>
        </authorList>
    </citation>
    <scope>NUCLEOTIDE SEQUENCE [LARGE SCALE GENOMIC DNA]</scope>
    <source>
        <strain evidence="1 2">DFI.6.1</strain>
    </source>
</reference>
<dbReference type="Proteomes" id="UP001524435">
    <property type="component" value="Unassembled WGS sequence"/>
</dbReference>
<evidence type="ECO:0008006" key="3">
    <source>
        <dbReference type="Google" id="ProtNLM"/>
    </source>
</evidence>
<protein>
    <recommendedName>
        <fullName evidence="3">FeoB-associated Cys-rich membrane protein</fullName>
    </recommendedName>
</protein>
<evidence type="ECO:0000313" key="1">
    <source>
        <dbReference type="EMBL" id="MCQ5120803.1"/>
    </source>
</evidence>
<gene>
    <name evidence="1" type="ORF">NE663_00840</name>
</gene>
<evidence type="ECO:0000313" key="2">
    <source>
        <dbReference type="Proteomes" id="UP001524435"/>
    </source>
</evidence>
<dbReference type="EMBL" id="JANGCH010000001">
    <property type="protein sequence ID" value="MCQ5120803.1"/>
    <property type="molecule type" value="Genomic_DNA"/>
</dbReference>
<proteinExistence type="predicted"/>
<sequence>MIYAVLLFAVMGGIYALLYYLNHKTPVPEGCENAKAECTGCRITSCANHPSHDLEEER</sequence>
<dbReference type="RefSeq" id="WP_178200143.1">
    <property type="nucleotide sequence ID" value="NZ_CALVCM010000010.1"/>
</dbReference>
<comment type="caution">
    <text evidence="1">The sequence shown here is derived from an EMBL/GenBank/DDBJ whole genome shotgun (WGS) entry which is preliminary data.</text>
</comment>
<organism evidence="1 2">
    <name type="scientific">Massilicoli timonensis</name>
    <dbReference type="NCBI Taxonomy" id="2015901"/>
    <lineage>
        <taxon>Bacteria</taxon>
        <taxon>Bacillati</taxon>
        <taxon>Bacillota</taxon>
        <taxon>Erysipelotrichia</taxon>
        <taxon>Erysipelotrichales</taxon>
        <taxon>Erysipelotrichaceae</taxon>
        <taxon>Massilicoli</taxon>
    </lineage>
</organism>